<name>A0A9D4PJT8_RHISA</name>
<proteinExistence type="predicted"/>
<reference evidence="2" key="2">
    <citation type="submission" date="2021-09" db="EMBL/GenBank/DDBJ databases">
        <authorList>
            <person name="Jia N."/>
            <person name="Wang J."/>
            <person name="Shi W."/>
            <person name="Du L."/>
            <person name="Sun Y."/>
            <person name="Zhan W."/>
            <person name="Jiang J."/>
            <person name="Wang Q."/>
            <person name="Zhang B."/>
            <person name="Ji P."/>
            <person name="Sakyi L.B."/>
            <person name="Cui X."/>
            <person name="Yuan T."/>
            <person name="Jiang B."/>
            <person name="Yang W."/>
            <person name="Lam T.T.-Y."/>
            <person name="Chang Q."/>
            <person name="Ding S."/>
            <person name="Wang X."/>
            <person name="Zhu J."/>
            <person name="Ruan X."/>
            <person name="Zhao L."/>
            <person name="Wei J."/>
            <person name="Que T."/>
            <person name="Du C."/>
            <person name="Cheng J."/>
            <person name="Dai P."/>
            <person name="Han X."/>
            <person name="Huang E."/>
            <person name="Gao Y."/>
            <person name="Liu J."/>
            <person name="Shao H."/>
            <person name="Ye R."/>
            <person name="Li L."/>
            <person name="Wei W."/>
            <person name="Wang X."/>
            <person name="Wang C."/>
            <person name="Huo Q."/>
            <person name="Li W."/>
            <person name="Guo W."/>
            <person name="Chen H."/>
            <person name="Chen S."/>
            <person name="Zhou L."/>
            <person name="Zhou L."/>
            <person name="Ni X."/>
            <person name="Tian J."/>
            <person name="Zhou Y."/>
            <person name="Sheng Y."/>
            <person name="Liu T."/>
            <person name="Pan Y."/>
            <person name="Xia L."/>
            <person name="Li J."/>
            <person name="Zhao F."/>
            <person name="Cao W."/>
        </authorList>
    </citation>
    <scope>NUCLEOTIDE SEQUENCE</scope>
    <source>
        <strain evidence="2">Rsan-2018</strain>
        <tissue evidence="2">Larvae</tissue>
    </source>
</reference>
<dbReference type="EMBL" id="JABSTV010001253">
    <property type="protein sequence ID" value="KAH7944506.1"/>
    <property type="molecule type" value="Genomic_DNA"/>
</dbReference>
<accession>A0A9D4PJT8</accession>
<protein>
    <submittedName>
        <fullName evidence="2">Uncharacterized protein</fullName>
    </submittedName>
</protein>
<feature type="region of interest" description="Disordered" evidence="1">
    <location>
        <begin position="65"/>
        <end position="98"/>
    </location>
</feature>
<dbReference type="Proteomes" id="UP000821837">
    <property type="component" value="Unassembled WGS sequence"/>
</dbReference>
<keyword evidence="3" id="KW-1185">Reference proteome</keyword>
<evidence type="ECO:0000313" key="3">
    <source>
        <dbReference type="Proteomes" id="UP000821837"/>
    </source>
</evidence>
<comment type="caution">
    <text evidence="2">The sequence shown here is derived from an EMBL/GenBank/DDBJ whole genome shotgun (WGS) entry which is preliminary data.</text>
</comment>
<gene>
    <name evidence="2" type="ORF">HPB52_020621</name>
</gene>
<organism evidence="2 3">
    <name type="scientific">Rhipicephalus sanguineus</name>
    <name type="common">Brown dog tick</name>
    <name type="synonym">Ixodes sanguineus</name>
    <dbReference type="NCBI Taxonomy" id="34632"/>
    <lineage>
        <taxon>Eukaryota</taxon>
        <taxon>Metazoa</taxon>
        <taxon>Ecdysozoa</taxon>
        <taxon>Arthropoda</taxon>
        <taxon>Chelicerata</taxon>
        <taxon>Arachnida</taxon>
        <taxon>Acari</taxon>
        <taxon>Parasitiformes</taxon>
        <taxon>Ixodida</taxon>
        <taxon>Ixodoidea</taxon>
        <taxon>Ixodidae</taxon>
        <taxon>Rhipicephalinae</taxon>
        <taxon>Rhipicephalus</taxon>
        <taxon>Rhipicephalus</taxon>
    </lineage>
</organism>
<dbReference type="AlphaFoldDB" id="A0A9D4PJT8"/>
<evidence type="ECO:0000313" key="2">
    <source>
        <dbReference type="EMBL" id="KAH7944506.1"/>
    </source>
</evidence>
<reference evidence="2" key="1">
    <citation type="journal article" date="2020" name="Cell">
        <title>Large-Scale Comparative Analyses of Tick Genomes Elucidate Their Genetic Diversity and Vector Capacities.</title>
        <authorList>
            <consortium name="Tick Genome and Microbiome Consortium (TIGMIC)"/>
            <person name="Jia N."/>
            <person name="Wang J."/>
            <person name="Shi W."/>
            <person name="Du L."/>
            <person name="Sun Y."/>
            <person name="Zhan W."/>
            <person name="Jiang J.F."/>
            <person name="Wang Q."/>
            <person name="Zhang B."/>
            <person name="Ji P."/>
            <person name="Bell-Sakyi L."/>
            <person name="Cui X.M."/>
            <person name="Yuan T.T."/>
            <person name="Jiang B.G."/>
            <person name="Yang W.F."/>
            <person name="Lam T.T."/>
            <person name="Chang Q.C."/>
            <person name="Ding S.J."/>
            <person name="Wang X.J."/>
            <person name="Zhu J.G."/>
            <person name="Ruan X.D."/>
            <person name="Zhao L."/>
            <person name="Wei J.T."/>
            <person name="Ye R.Z."/>
            <person name="Que T.C."/>
            <person name="Du C.H."/>
            <person name="Zhou Y.H."/>
            <person name="Cheng J.X."/>
            <person name="Dai P.F."/>
            <person name="Guo W.B."/>
            <person name="Han X.H."/>
            <person name="Huang E.J."/>
            <person name="Li L.F."/>
            <person name="Wei W."/>
            <person name="Gao Y.C."/>
            <person name="Liu J.Z."/>
            <person name="Shao H.Z."/>
            <person name="Wang X."/>
            <person name="Wang C.C."/>
            <person name="Yang T.C."/>
            <person name="Huo Q.B."/>
            <person name="Li W."/>
            <person name="Chen H.Y."/>
            <person name="Chen S.E."/>
            <person name="Zhou L.G."/>
            <person name="Ni X.B."/>
            <person name="Tian J.H."/>
            <person name="Sheng Y."/>
            <person name="Liu T."/>
            <person name="Pan Y.S."/>
            <person name="Xia L.Y."/>
            <person name="Li J."/>
            <person name="Zhao F."/>
            <person name="Cao W.C."/>
        </authorList>
    </citation>
    <scope>NUCLEOTIDE SEQUENCE</scope>
    <source>
        <strain evidence="2">Rsan-2018</strain>
    </source>
</reference>
<evidence type="ECO:0000256" key="1">
    <source>
        <dbReference type="SAM" id="MobiDB-lite"/>
    </source>
</evidence>
<sequence length="119" mass="12901">MMNGTKCDDDDEGRVVRRVQFGASSVREASQSADDLWRSIEVVCYDWATCGGYVAKCLVAGDEPKQRQAQRAKASDAGDPGSSQGTRPSVLRPPNHPLRRRCQQNISEGGLACCSVPCQ</sequence>